<dbReference type="GO" id="GO:0005524">
    <property type="term" value="F:ATP binding"/>
    <property type="evidence" value="ECO:0007669"/>
    <property type="project" value="UniProtKB-KW"/>
</dbReference>
<comment type="caution">
    <text evidence="6">The sequence shown here is derived from an EMBL/GenBank/DDBJ whole genome shotgun (WGS) entry which is preliminary data.</text>
</comment>
<dbReference type="AlphaFoldDB" id="A0A9P4NHL1"/>
<dbReference type="Pfam" id="PF00176">
    <property type="entry name" value="SNF2-rel_dom"/>
    <property type="match status" value="1"/>
</dbReference>
<dbReference type="CDD" id="cd18793">
    <property type="entry name" value="SF2_C_SNF"/>
    <property type="match status" value="1"/>
</dbReference>
<keyword evidence="2" id="KW-0378">Hydrolase</keyword>
<dbReference type="SUPFAM" id="SSF52540">
    <property type="entry name" value="P-loop containing nucleoside triphosphate hydrolases"/>
    <property type="match status" value="1"/>
</dbReference>
<dbReference type="PROSITE" id="PS51194">
    <property type="entry name" value="HELICASE_CTER"/>
    <property type="match status" value="1"/>
</dbReference>
<dbReference type="InterPro" id="IPR001650">
    <property type="entry name" value="Helicase_C-like"/>
</dbReference>
<protein>
    <recommendedName>
        <fullName evidence="5">Helicase C-terminal domain-containing protein</fullName>
    </recommendedName>
</protein>
<dbReference type="GO" id="GO:0008094">
    <property type="term" value="F:ATP-dependent activity, acting on DNA"/>
    <property type="evidence" value="ECO:0007669"/>
    <property type="project" value="TreeGrafter"/>
</dbReference>
<dbReference type="InterPro" id="IPR000330">
    <property type="entry name" value="SNF2_N"/>
</dbReference>
<accession>A0A9P4NHL1</accession>
<reference evidence="6" key="1">
    <citation type="journal article" date="2020" name="Stud. Mycol.">
        <title>101 Dothideomycetes genomes: a test case for predicting lifestyles and emergence of pathogens.</title>
        <authorList>
            <person name="Haridas S."/>
            <person name="Albert R."/>
            <person name="Binder M."/>
            <person name="Bloem J."/>
            <person name="Labutti K."/>
            <person name="Salamov A."/>
            <person name="Andreopoulos B."/>
            <person name="Baker S."/>
            <person name="Barry K."/>
            <person name="Bills G."/>
            <person name="Bluhm B."/>
            <person name="Cannon C."/>
            <person name="Castanera R."/>
            <person name="Culley D."/>
            <person name="Daum C."/>
            <person name="Ezra D."/>
            <person name="Gonzalez J."/>
            <person name="Henrissat B."/>
            <person name="Kuo A."/>
            <person name="Liang C."/>
            <person name="Lipzen A."/>
            <person name="Lutzoni F."/>
            <person name="Magnuson J."/>
            <person name="Mondo S."/>
            <person name="Nolan M."/>
            <person name="Ohm R."/>
            <person name="Pangilinan J."/>
            <person name="Park H.-J."/>
            <person name="Ramirez L."/>
            <person name="Alfaro M."/>
            <person name="Sun H."/>
            <person name="Tritt A."/>
            <person name="Yoshinaga Y."/>
            <person name="Zwiers L.-H."/>
            <person name="Turgeon B."/>
            <person name="Goodwin S."/>
            <person name="Spatafora J."/>
            <person name="Crous P."/>
            <person name="Grigoriev I."/>
        </authorList>
    </citation>
    <scope>NUCLEOTIDE SEQUENCE</scope>
    <source>
        <strain evidence="6">CBS 130266</strain>
    </source>
</reference>
<dbReference type="PANTHER" id="PTHR45626">
    <property type="entry name" value="TRANSCRIPTION TERMINATION FACTOR 2-RELATED"/>
    <property type="match status" value="1"/>
</dbReference>
<evidence type="ECO:0000313" key="6">
    <source>
        <dbReference type="EMBL" id="KAF2421846.1"/>
    </source>
</evidence>
<dbReference type="GO" id="GO:0016787">
    <property type="term" value="F:hydrolase activity"/>
    <property type="evidence" value="ECO:0007669"/>
    <property type="project" value="UniProtKB-KW"/>
</dbReference>
<keyword evidence="1" id="KW-0547">Nucleotide-binding</keyword>
<dbReference type="InterPro" id="IPR027417">
    <property type="entry name" value="P-loop_NTPase"/>
</dbReference>
<dbReference type="GO" id="GO:0005634">
    <property type="term" value="C:nucleus"/>
    <property type="evidence" value="ECO:0007669"/>
    <property type="project" value="TreeGrafter"/>
</dbReference>
<dbReference type="GO" id="GO:0006281">
    <property type="term" value="P:DNA repair"/>
    <property type="evidence" value="ECO:0007669"/>
    <property type="project" value="TreeGrafter"/>
</dbReference>
<feature type="compositionally biased region" description="Basic and acidic residues" evidence="4">
    <location>
        <begin position="36"/>
        <end position="52"/>
    </location>
</feature>
<dbReference type="InterPro" id="IPR050628">
    <property type="entry name" value="SNF2_RAD54_helicase_TF"/>
</dbReference>
<gene>
    <name evidence="6" type="ORF">EJ08DRAFT_701883</name>
</gene>
<name>A0A9P4NHL1_9PEZI</name>
<feature type="domain" description="Helicase C-terminal" evidence="5">
    <location>
        <begin position="473"/>
        <end position="632"/>
    </location>
</feature>
<dbReference type="Proteomes" id="UP000800235">
    <property type="component" value="Unassembled WGS sequence"/>
</dbReference>
<dbReference type="PANTHER" id="PTHR45626:SF26">
    <property type="entry name" value="FAMILY HELICASE, PUTATIVE (AFU_ORTHOLOGUE AFUA_2G09120)-RELATED"/>
    <property type="match status" value="1"/>
</dbReference>
<organism evidence="6 7">
    <name type="scientific">Tothia fuscella</name>
    <dbReference type="NCBI Taxonomy" id="1048955"/>
    <lineage>
        <taxon>Eukaryota</taxon>
        <taxon>Fungi</taxon>
        <taxon>Dikarya</taxon>
        <taxon>Ascomycota</taxon>
        <taxon>Pezizomycotina</taxon>
        <taxon>Dothideomycetes</taxon>
        <taxon>Pleosporomycetidae</taxon>
        <taxon>Venturiales</taxon>
        <taxon>Cylindrosympodiaceae</taxon>
        <taxon>Tothia</taxon>
    </lineage>
</organism>
<sequence length="697" mass="78689">MQDRLDSEMNDPAFQVTVPLKRRRGKDYASAKQSKKLKDQPDVNAEVERPEGRITSQGNDSERGFEWLKTPLFHLFRWNRLVIDEVALITNKSSRTFSSLAGLEAEKKWVLCGTPSLDDFHDIKMIARLIGVELAVDVLSPGFISNYKIKSLRDEMSNAEKFQSFQESRTLHWHLQRHHYAQNFLDIFVRSNDAALAHIDERSHLRVTKLGPSHRAVYQELTVGLDSVNVNLREKSKHLPDREDRINKSLVDCQTIEEALVRSAEVFDGTRDLYVIRTAQFKAVKDTLRERLLEAEQLGLECNDPGGKYGAWKKVGAEDSEATTILQRLIREARGAATKPKSKTGAKKVAKELHEEVSNLRQLTRELTTTIRSLRYVERIRTLQTSTHAVIKTGRCEGPCARSDLDPAQLRLLSLCGHLSCTACLGQTYSDYACPVDGCIAGVAIVHTRSPEDFVGTAEDGVKERTFGSKLDAIAKLIVSCPPQDQVLLFVQDNMLIEEAQNCLGHHGITYGTLSTDKNEEKARTAIEKFQDTDSFQVLIVSLDSDHVTGLNLTNANHVIFLAPYHAKSQYEYSSKMLQAIRRAHRFGQEKIVHVYHFVTLNTVDVDILQAREIQLTTPLWQSPSASENTLSATRIVTTEGKAKSRLVNHKGRFALAPKKWVKQHKEEILDKDYSAHVQLSVAYEAYEDGYVLEDDL</sequence>
<dbReference type="Pfam" id="PF00271">
    <property type="entry name" value="Helicase_C"/>
    <property type="match status" value="1"/>
</dbReference>
<dbReference type="InterPro" id="IPR049730">
    <property type="entry name" value="SNF2/RAD54-like_C"/>
</dbReference>
<feature type="region of interest" description="Disordered" evidence="4">
    <location>
        <begin position="22"/>
        <end position="60"/>
    </location>
</feature>
<dbReference type="OrthoDB" id="423221at2759"/>
<dbReference type="Gene3D" id="3.40.50.10810">
    <property type="entry name" value="Tandem AAA-ATPase domain"/>
    <property type="match status" value="1"/>
</dbReference>
<evidence type="ECO:0000256" key="3">
    <source>
        <dbReference type="ARBA" id="ARBA00022840"/>
    </source>
</evidence>
<keyword evidence="3" id="KW-0067">ATP-binding</keyword>
<evidence type="ECO:0000256" key="1">
    <source>
        <dbReference type="ARBA" id="ARBA00022741"/>
    </source>
</evidence>
<dbReference type="InterPro" id="IPR038718">
    <property type="entry name" value="SNF2-like_sf"/>
</dbReference>
<evidence type="ECO:0000256" key="2">
    <source>
        <dbReference type="ARBA" id="ARBA00022801"/>
    </source>
</evidence>
<evidence type="ECO:0000256" key="4">
    <source>
        <dbReference type="SAM" id="MobiDB-lite"/>
    </source>
</evidence>
<dbReference type="EMBL" id="MU007095">
    <property type="protein sequence ID" value="KAF2421846.1"/>
    <property type="molecule type" value="Genomic_DNA"/>
</dbReference>
<evidence type="ECO:0000259" key="5">
    <source>
        <dbReference type="PROSITE" id="PS51194"/>
    </source>
</evidence>
<proteinExistence type="predicted"/>
<dbReference type="Gene3D" id="3.40.50.300">
    <property type="entry name" value="P-loop containing nucleotide triphosphate hydrolases"/>
    <property type="match status" value="1"/>
</dbReference>
<evidence type="ECO:0000313" key="7">
    <source>
        <dbReference type="Proteomes" id="UP000800235"/>
    </source>
</evidence>
<keyword evidence="7" id="KW-1185">Reference proteome</keyword>